<accession>B4HP16</accession>
<feature type="compositionally biased region" description="Gly residues" evidence="1">
    <location>
        <begin position="14"/>
        <end position="25"/>
    </location>
</feature>
<feature type="compositionally biased region" description="Low complexity" evidence="1">
    <location>
        <begin position="1"/>
        <end position="13"/>
    </location>
</feature>
<feature type="region of interest" description="Disordered" evidence="1">
    <location>
        <begin position="1"/>
        <end position="59"/>
    </location>
</feature>
<proteinExistence type="predicted"/>
<reference evidence="2 3" key="1">
    <citation type="journal article" date="2007" name="Nature">
        <title>Evolution of genes and genomes on the Drosophila phylogeny.</title>
        <authorList>
            <consortium name="Drosophila 12 Genomes Consortium"/>
            <person name="Clark A.G."/>
            <person name="Eisen M.B."/>
            <person name="Smith D.R."/>
            <person name="Bergman C.M."/>
            <person name="Oliver B."/>
            <person name="Markow T.A."/>
            <person name="Kaufman T.C."/>
            <person name="Kellis M."/>
            <person name="Gelbart W."/>
            <person name="Iyer V.N."/>
            <person name="Pollard D.A."/>
            <person name="Sackton T.B."/>
            <person name="Larracuente A.M."/>
            <person name="Singh N.D."/>
            <person name="Abad J.P."/>
            <person name="Abt D.N."/>
            <person name="Adryan B."/>
            <person name="Aguade M."/>
            <person name="Akashi H."/>
            <person name="Anderson W.W."/>
            <person name="Aquadro C.F."/>
            <person name="Ardell D.H."/>
            <person name="Arguello R."/>
            <person name="Artieri C.G."/>
            <person name="Barbash D.A."/>
            <person name="Barker D."/>
            <person name="Barsanti P."/>
            <person name="Batterham P."/>
            <person name="Batzoglou S."/>
            <person name="Begun D."/>
            <person name="Bhutkar A."/>
            <person name="Blanco E."/>
            <person name="Bosak S.A."/>
            <person name="Bradley R.K."/>
            <person name="Brand A.D."/>
            <person name="Brent M.R."/>
            <person name="Brooks A.N."/>
            <person name="Brown R.H."/>
            <person name="Butlin R.K."/>
            <person name="Caggese C."/>
            <person name="Calvi B.R."/>
            <person name="Bernardo de Carvalho A."/>
            <person name="Caspi A."/>
            <person name="Castrezana S."/>
            <person name="Celniker S.E."/>
            <person name="Chang J.L."/>
            <person name="Chapple C."/>
            <person name="Chatterji S."/>
            <person name="Chinwalla A."/>
            <person name="Civetta A."/>
            <person name="Clifton S.W."/>
            <person name="Comeron J.M."/>
            <person name="Costello J.C."/>
            <person name="Coyne J.A."/>
            <person name="Daub J."/>
            <person name="David R.G."/>
            <person name="Delcher A.L."/>
            <person name="Delehaunty K."/>
            <person name="Do C.B."/>
            <person name="Ebling H."/>
            <person name="Edwards K."/>
            <person name="Eickbush T."/>
            <person name="Evans J.D."/>
            <person name="Filipski A."/>
            <person name="Findeiss S."/>
            <person name="Freyhult E."/>
            <person name="Fulton L."/>
            <person name="Fulton R."/>
            <person name="Garcia A.C."/>
            <person name="Gardiner A."/>
            <person name="Garfield D.A."/>
            <person name="Garvin B.E."/>
            <person name="Gibson G."/>
            <person name="Gilbert D."/>
            <person name="Gnerre S."/>
            <person name="Godfrey J."/>
            <person name="Good R."/>
            <person name="Gotea V."/>
            <person name="Gravely B."/>
            <person name="Greenberg A.J."/>
            <person name="Griffiths-Jones S."/>
            <person name="Gross S."/>
            <person name="Guigo R."/>
            <person name="Gustafson E.A."/>
            <person name="Haerty W."/>
            <person name="Hahn M.W."/>
            <person name="Halligan D.L."/>
            <person name="Halpern A.L."/>
            <person name="Halter G.M."/>
            <person name="Han M.V."/>
            <person name="Heger A."/>
            <person name="Hillier L."/>
            <person name="Hinrichs A.S."/>
            <person name="Holmes I."/>
            <person name="Hoskins R.A."/>
            <person name="Hubisz M.J."/>
            <person name="Hultmark D."/>
            <person name="Huntley M.A."/>
            <person name="Jaffe D.B."/>
            <person name="Jagadeeshan S."/>
            <person name="Jeck W.R."/>
            <person name="Johnson J."/>
            <person name="Jones C.D."/>
            <person name="Jordan W.C."/>
            <person name="Karpen G.H."/>
            <person name="Kataoka E."/>
            <person name="Keightley P.D."/>
            <person name="Kheradpour P."/>
            <person name="Kirkness E.F."/>
            <person name="Koerich L.B."/>
            <person name="Kristiansen K."/>
            <person name="Kudrna D."/>
            <person name="Kulathinal R.J."/>
            <person name="Kumar S."/>
            <person name="Kwok R."/>
            <person name="Lander E."/>
            <person name="Langley C.H."/>
            <person name="Lapoint R."/>
            <person name="Lazzaro B.P."/>
            <person name="Lee S.J."/>
            <person name="Levesque L."/>
            <person name="Li R."/>
            <person name="Lin C.F."/>
            <person name="Lin M.F."/>
            <person name="Lindblad-Toh K."/>
            <person name="Llopart A."/>
            <person name="Long M."/>
            <person name="Low L."/>
            <person name="Lozovsky E."/>
            <person name="Lu J."/>
            <person name="Luo M."/>
            <person name="Machado C.A."/>
            <person name="Makalowski W."/>
            <person name="Marzo M."/>
            <person name="Matsuda M."/>
            <person name="Matzkin L."/>
            <person name="McAllister B."/>
            <person name="McBride C.S."/>
            <person name="McKernan B."/>
            <person name="McKernan K."/>
            <person name="Mendez-Lago M."/>
            <person name="Minx P."/>
            <person name="Mollenhauer M.U."/>
            <person name="Montooth K."/>
            <person name="Mount S.M."/>
            <person name="Mu X."/>
            <person name="Myers E."/>
            <person name="Negre B."/>
            <person name="Newfeld S."/>
            <person name="Nielsen R."/>
            <person name="Noor M.A."/>
            <person name="O'Grady P."/>
            <person name="Pachter L."/>
            <person name="Papaceit M."/>
            <person name="Parisi M.J."/>
            <person name="Parisi M."/>
            <person name="Parts L."/>
            <person name="Pedersen J.S."/>
            <person name="Pesole G."/>
            <person name="Phillippy A.M."/>
            <person name="Ponting C.P."/>
            <person name="Pop M."/>
            <person name="Porcelli D."/>
            <person name="Powell J.R."/>
            <person name="Prohaska S."/>
            <person name="Pruitt K."/>
            <person name="Puig M."/>
            <person name="Quesneville H."/>
            <person name="Ram K.R."/>
            <person name="Rand D."/>
            <person name="Rasmussen M.D."/>
            <person name="Reed L.K."/>
            <person name="Reenan R."/>
            <person name="Reily A."/>
            <person name="Remington K.A."/>
            <person name="Rieger T.T."/>
            <person name="Ritchie M.G."/>
            <person name="Robin C."/>
            <person name="Rogers Y.H."/>
            <person name="Rohde C."/>
            <person name="Rozas J."/>
            <person name="Rubenfield M.J."/>
            <person name="Ruiz A."/>
            <person name="Russo S."/>
            <person name="Salzberg S.L."/>
            <person name="Sanchez-Gracia A."/>
            <person name="Saranga D.J."/>
            <person name="Sato H."/>
            <person name="Schaeffer S.W."/>
            <person name="Schatz M.C."/>
            <person name="Schlenke T."/>
            <person name="Schwartz R."/>
            <person name="Segarra C."/>
            <person name="Singh R.S."/>
            <person name="Sirot L."/>
            <person name="Sirota M."/>
            <person name="Sisneros N.B."/>
            <person name="Smith C.D."/>
            <person name="Smith T.F."/>
            <person name="Spieth J."/>
            <person name="Stage D.E."/>
            <person name="Stark A."/>
            <person name="Stephan W."/>
            <person name="Strausberg R.L."/>
            <person name="Strempel S."/>
            <person name="Sturgill D."/>
            <person name="Sutton G."/>
            <person name="Sutton G.G."/>
            <person name="Tao W."/>
            <person name="Teichmann S."/>
            <person name="Tobari Y.N."/>
            <person name="Tomimura Y."/>
            <person name="Tsolas J.M."/>
            <person name="Valente V.L."/>
            <person name="Venter E."/>
            <person name="Venter J.C."/>
            <person name="Vicario S."/>
            <person name="Vieira F.G."/>
            <person name="Vilella A.J."/>
            <person name="Villasante A."/>
            <person name="Walenz B."/>
            <person name="Wang J."/>
            <person name="Wasserman M."/>
            <person name="Watts T."/>
            <person name="Wilson D."/>
            <person name="Wilson R.K."/>
            <person name="Wing R.A."/>
            <person name="Wolfner M.F."/>
            <person name="Wong A."/>
            <person name="Wong G.K."/>
            <person name="Wu C.I."/>
            <person name="Wu G."/>
            <person name="Yamamoto D."/>
            <person name="Yang H.P."/>
            <person name="Yang S.P."/>
            <person name="Yorke J.A."/>
            <person name="Yoshida K."/>
            <person name="Zdobnov E."/>
            <person name="Zhang P."/>
            <person name="Zhang Y."/>
            <person name="Zimin A.V."/>
            <person name="Baldwin J."/>
            <person name="Abdouelleil A."/>
            <person name="Abdulkadir J."/>
            <person name="Abebe A."/>
            <person name="Abera B."/>
            <person name="Abreu J."/>
            <person name="Acer S.C."/>
            <person name="Aftuck L."/>
            <person name="Alexander A."/>
            <person name="An P."/>
            <person name="Anderson E."/>
            <person name="Anderson S."/>
            <person name="Arachi H."/>
            <person name="Azer M."/>
            <person name="Bachantsang P."/>
            <person name="Barry A."/>
            <person name="Bayul T."/>
            <person name="Berlin A."/>
            <person name="Bessette D."/>
            <person name="Bloom T."/>
            <person name="Blye J."/>
            <person name="Boguslavskiy L."/>
            <person name="Bonnet C."/>
            <person name="Boukhgalter B."/>
            <person name="Bourzgui I."/>
            <person name="Brown A."/>
            <person name="Cahill P."/>
            <person name="Channer S."/>
            <person name="Cheshatsang Y."/>
            <person name="Chuda L."/>
            <person name="Citroen M."/>
            <person name="Collymore A."/>
            <person name="Cooke P."/>
            <person name="Costello M."/>
            <person name="D'Aco K."/>
            <person name="Daza R."/>
            <person name="De Haan G."/>
            <person name="DeGray S."/>
            <person name="DeMaso C."/>
            <person name="Dhargay N."/>
            <person name="Dooley K."/>
            <person name="Dooley E."/>
            <person name="Doricent M."/>
            <person name="Dorje P."/>
            <person name="Dorjee K."/>
            <person name="Dupes A."/>
            <person name="Elong R."/>
            <person name="Falk J."/>
            <person name="Farina A."/>
            <person name="Faro S."/>
            <person name="Ferguson D."/>
            <person name="Fisher S."/>
            <person name="Foley C.D."/>
            <person name="Franke A."/>
            <person name="Friedrich D."/>
            <person name="Gadbois L."/>
            <person name="Gearin G."/>
            <person name="Gearin C.R."/>
            <person name="Giannoukos G."/>
            <person name="Goode T."/>
            <person name="Graham J."/>
            <person name="Grandbois E."/>
            <person name="Grewal S."/>
            <person name="Gyaltsen K."/>
            <person name="Hafez N."/>
            <person name="Hagos B."/>
            <person name="Hall J."/>
            <person name="Henson C."/>
            <person name="Hollinger A."/>
            <person name="Honan T."/>
            <person name="Huard M.D."/>
            <person name="Hughes L."/>
            <person name="Hurhula B."/>
            <person name="Husby M.E."/>
            <person name="Kamat A."/>
            <person name="Kanga B."/>
            <person name="Kashin S."/>
            <person name="Khazanovich D."/>
            <person name="Kisner P."/>
            <person name="Lance K."/>
            <person name="Lara M."/>
            <person name="Lee W."/>
            <person name="Lennon N."/>
            <person name="Letendre F."/>
            <person name="LeVine R."/>
            <person name="Lipovsky A."/>
            <person name="Liu X."/>
            <person name="Liu J."/>
            <person name="Liu S."/>
            <person name="Lokyitsang T."/>
            <person name="Lokyitsang Y."/>
            <person name="Lubonja R."/>
            <person name="Lui A."/>
            <person name="MacDonald P."/>
            <person name="Magnisalis V."/>
            <person name="Maru K."/>
            <person name="Matthews C."/>
            <person name="McCusker W."/>
            <person name="McDonough S."/>
            <person name="Mehta T."/>
            <person name="Meldrim J."/>
            <person name="Meneus L."/>
            <person name="Mihai O."/>
            <person name="Mihalev A."/>
            <person name="Mihova T."/>
            <person name="Mittelman R."/>
            <person name="Mlenga V."/>
            <person name="Montmayeur A."/>
            <person name="Mulrain L."/>
            <person name="Navidi A."/>
            <person name="Naylor J."/>
            <person name="Negash T."/>
            <person name="Nguyen T."/>
            <person name="Nguyen N."/>
            <person name="Nicol R."/>
            <person name="Norbu C."/>
            <person name="Norbu N."/>
            <person name="Novod N."/>
            <person name="O'Neill B."/>
            <person name="Osman S."/>
            <person name="Markiewicz E."/>
            <person name="Oyono O.L."/>
            <person name="Patti C."/>
            <person name="Phunkhang P."/>
            <person name="Pierre F."/>
            <person name="Priest M."/>
            <person name="Raghuraman S."/>
            <person name="Rege F."/>
            <person name="Reyes R."/>
            <person name="Rise C."/>
            <person name="Rogov P."/>
            <person name="Ross K."/>
            <person name="Ryan E."/>
            <person name="Settipalli S."/>
            <person name="Shea T."/>
            <person name="Sherpa N."/>
            <person name="Shi L."/>
            <person name="Shih D."/>
            <person name="Sparrow T."/>
            <person name="Spaulding J."/>
            <person name="Stalker J."/>
            <person name="Stange-Thomann N."/>
            <person name="Stavropoulos S."/>
            <person name="Stone C."/>
            <person name="Strader C."/>
            <person name="Tesfaye S."/>
            <person name="Thomson T."/>
            <person name="Thoulutsang Y."/>
            <person name="Thoulutsang D."/>
            <person name="Topham K."/>
            <person name="Topping I."/>
            <person name="Tsamla T."/>
            <person name="Vassiliev H."/>
            <person name="Vo A."/>
            <person name="Wangchuk T."/>
            <person name="Wangdi T."/>
            <person name="Weiand M."/>
            <person name="Wilkinson J."/>
            <person name="Wilson A."/>
            <person name="Yadav S."/>
            <person name="Young G."/>
            <person name="Yu Q."/>
            <person name="Zembek L."/>
            <person name="Zhong D."/>
            <person name="Zimmer A."/>
            <person name="Zwirko Z."/>
            <person name="Jaffe D.B."/>
            <person name="Alvarez P."/>
            <person name="Brockman W."/>
            <person name="Butler J."/>
            <person name="Chin C."/>
            <person name="Gnerre S."/>
            <person name="Grabherr M."/>
            <person name="Kleber M."/>
            <person name="Mauceli E."/>
            <person name="MacCallum I."/>
        </authorList>
    </citation>
    <scope>NUCLEOTIDE SEQUENCE [LARGE SCALE GENOMIC DNA]</scope>
    <source>
        <strain evidence="3">Rob3c / Tucson 14021-0248.25</strain>
    </source>
</reference>
<protein>
    <submittedName>
        <fullName evidence="2">GM21917</fullName>
    </submittedName>
</protein>
<sequence>MASLSPLQSSALGGAAGGSGTGYGGRQQQLMQRIRANTSQLKHKFGQAKSLSLSHSEFN</sequence>
<evidence type="ECO:0000313" key="3">
    <source>
        <dbReference type="Proteomes" id="UP000001292"/>
    </source>
</evidence>
<dbReference type="AlphaFoldDB" id="B4HP16"/>
<evidence type="ECO:0000313" key="2">
    <source>
        <dbReference type="EMBL" id="EDW48518.1"/>
    </source>
</evidence>
<feature type="compositionally biased region" description="Polar residues" evidence="1">
    <location>
        <begin position="49"/>
        <end position="59"/>
    </location>
</feature>
<name>B4HP16_DROSE</name>
<keyword evidence="3" id="KW-1185">Reference proteome</keyword>
<dbReference type="Proteomes" id="UP000001292">
    <property type="component" value="Unassembled WGS sequence"/>
</dbReference>
<dbReference type="EMBL" id="CH480816">
    <property type="protein sequence ID" value="EDW48518.1"/>
    <property type="molecule type" value="Genomic_DNA"/>
</dbReference>
<evidence type="ECO:0000256" key="1">
    <source>
        <dbReference type="SAM" id="MobiDB-lite"/>
    </source>
</evidence>
<dbReference type="HOGENOM" id="CLU_2963241_0_0_1"/>
<gene>
    <name evidence="2" type="primary">Dsec\GM21917</name>
    <name evidence="2" type="ORF">Dsec_GM21917</name>
</gene>
<dbReference type="PhylomeDB" id="B4HP16"/>
<organism evidence="3">
    <name type="scientific">Drosophila sechellia</name>
    <name type="common">Fruit fly</name>
    <dbReference type="NCBI Taxonomy" id="7238"/>
    <lineage>
        <taxon>Eukaryota</taxon>
        <taxon>Metazoa</taxon>
        <taxon>Ecdysozoa</taxon>
        <taxon>Arthropoda</taxon>
        <taxon>Hexapoda</taxon>
        <taxon>Insecta</taxon>
        <taxon>Pterygota</taxon>
        <taxon>Neoptera</taxon>
        <taxon>Endopterygota</taxon>
        <taxon>Diptera</taxon>
        <taxon>Brachycera</taxon>
        <taxon>Muscomorpha</taxon>
        <taxon>Ephydroidea</taxon>
        <taxon>Drosophilidae</taxon>
        <taxon>Drosophila</taxon>
        <taxon>Sophophora</taxon>
    </lineage>
</organism>